<gene>
    <name evidence="1" type="ORF">SAMN05216602_3987</name>
</gene>
<dbReference type="OrthoDB" id="9868028at2"/>
<accession>A0A1I3NS68</accession>
<protein>
    <submittedName>
        <fullName evidence="1">Uncharacterized protein</fullName>
    </submittedName>
</protein>
<name>A0A1I3NS68_9GAMM</name>
<organism evidence="1 2">
    <name type="scientific">Phytopseudomonas argentinensis</name>
    <dbReference type="NCBI Taxonomy" id="289370"/>
    <lineage>
        <taxon>Bacteria</taxon>
        <taxon>Pseudomonadati</taxon>
        <taxon>Pseudomonadota</taxon>
        <taxon>Gammaproteobacteria</taxon>
        <taxon>Pseudomonadales</taxon>
        <taxon>Pseudomonadaceae</taxon>
        <taxon>Phytopseudomonas</taxon>
    </lineage>
</organism>
<dbReference type="AlphaFoldDB" id="A0A1I3NS68"/>
<reference evidence="2" key="1">
    <citation type="submission" date="2016-10" db="EMBL/GenBank/DDBJ databases">
        <authorList>
            <person name="Varghese N."/>
            <person name="Submissions S."/>
        </authorList>
    </citation>
    <scope>NUCLEOTIDE SEQUENCE [LARGE SCALE GENOMIC DNA]</scope>
    <source>
        <strain evidence="2">LMG 22563</strain>
    </source>
</reference>
<sequence length="129" mass="14076">MSVQHEYQGGGDPNGIVTADVNSHYLNLDDQGVWMCISRSGNVSQWALIGGPLSDAAGERYDINGLQYFDGVVGQSVQFVFDLPNRLLSNVEISGNPAEFFTSDPYSRVEIRPVANGDLMVCVTPLTEY</sequence>
<dbReference type="RefSeq" id="WP_074888155.1">
    <property type="nucleotide sequence ID" value="NZ_FORC01000004.1"/>
</dbReference>
<dbReference type="Proteomes" id="UP000183018">
    <property type="component" value="Unassembled WGS sequence"/>
</dbReference>
<keyword evidence="2" id="KW-1185">Reference proteome</keyword>
<evidence type="ECO:0000313" key="2">
    <source>
        <dbReference type="Proteomes" id="UP000183018"/>
    </source>
</evidence>
<dbReference type="EMBL" id="FORC01000004">
    <property type="protein sequence ID" value="SFJ12032.1"/>
    <property type="molecule type" value="Genomic_DNA"/>
</dbReference>
<proteinExistence type="predicted"/>
<evidence type="ECO:0000313" key="1">
    <source>
        <dbReference type="EMBL" id="SFJ12032.1"/>
    </source>
</evidence>
<dbReference type="STRING" id="289370.SAMN05216602_3987"/>